<dbReference type="Pfam" id="PF02931">
    <property type="entry name" value="Neur_chan_LBD"/>
    <property type="match status" value="1"/>
</dbReference>
<dbReference type="Proteomes" id="UP001469553">
    <property type="component" value="Unassembled WGS sequence"/>
</dbReference>
<organism evidence="4 5">
    <name type="scientific">Ameca splendens</name>
    <dbReference type="NCBI Taxonomy" id="208324"/>
    <lineage>
        <taxon>Eukaryota</taxon>
        <taxon>Metazoa</taxon>
        <taxon>Chordata</taxon>
        <taxon>Craniata</taxon>
        <taxon>Vertebrata</taxon>
        <taxon>Euteleostomi</taxon>
        <taxon>Actinopterygii</taxon>
        <taxon>Neopterygii</taxon>
        <taxon>Teleostei</taxon>
        <taxon>Neoteleostei</taxon>
        <taxon>Acanthomorphata</taxon>
        <taxon>Ovalentaria</taxon>
        <taxon>Atherinomorphae</taxon>
        <taxon>Cyprinodontiformes</taxon>
        <taxon>Goodeidae</taxon>
        <taxon>Ameca</taxon>
    </lineage>
</organism>
<dbReference type="InterPro" id="IPR006202">
    <property type="entry name" value="Neur_chan_lig-bd"/>
</dbReference>
<dbReference type="InterPro" id="IPR036734">
    <property type="entry name" value="Neur_chan_lig-bd_sf"/>
</dbReference>
<evidence type="ECO:0000256" key="1">
    <source>
        <dbReference type="ARBA" id="ARBA00004370"/>
    </source>
</evidence>
<feature type="domain" description="Neurotransmitter-gated ion-channel ligand-binding" evidence="3">
    <location>
        <begin position="10"/>
        <end position="55"/>
    </location>
</feature>
<reference evidence="4 5" key="1">
    <citation type="submission" date="2021-06" db="EMBL/GenBank/DDBJ databases">
        <authorList>
            <person name="Palmer J.M."/>
        </authorList>
    </citation>
    <scope>NUCLEOTIDE SEQUENCE [LARGE SCALE GENOMIC DNA]</scope>
    <source>
        <strain evidence="4 5">AS_MEX2019</strain>
        <tissue evidence="4">Muscle</tissue>
    </source>
</reference>
<accession>A0ABV0Z2N8</accession>
<dbReference type="InterPro" id="IPR018000">
    <property type="entry name" value="Neurotransmitter_ion_chnl_CS"/>
</dbReference>
<dbReference type="PROSITE" id="PS00236">
    <property type="entry name" value="NEUROTR_ION_CHANNEL"/>
    <property type="match status" value="1"/>
</dbReference>
<keyword evidence="5" id="KW-1185">Reference proteome</keyword>
<comment type="subcellular location">
    <subcellularLocation>
        <location evidence="1">Membrane</location>
    </subcellularLocation>
</comment>
<dbReference type="SUPFAM" id="SSF63712">
    <property type="entry name" value="Nicotinic receptor ligand binding domain-like"/>
    <property type="match status" value="1"/>
</dbReference>
<evidence type="ECO:0000256" key="2">
    <source>
        <dbReference type="ARBA" id="ARBA00023136"/>
    </source>
</evidence>
<evidence type="ECO:0000313" key="4">
    <source>
        <dbReference type="EMBL" id="MEQ2300032.1"/>
    </source>
</evidence>
<evidence type="ECO:0000259" key="3">
    <source>
        <dbReference type="Pfam" id="PF02931"/>
    </source>
</evidence>
<proteinExistence type="predicted"/>
<sequence length="72" mass="8475">MDVTLVRTHAFRITTTAACMMDLRRYPLDEQNCTLEIESCKQHKVYVQIDSRNVEPTWLDRPVIQISHKKLS</sequence>
<gene>
    <name evidence="4" type="ORF">AMECASPLE_021078</name>
</gene>
<name>A0ABV0Z2N8_9TELE</name>
<comment type="caution">
    <text evidence="4">The sequence shown here is derived from an EMBL/GenBank/DDBJ whole genome shotgun (WGS) entry which is preliminary data.</text>
</comment>
<keyword evidence="2" id="KW-0472">Membrane</keyword>
<dbReference type="Gene3D" id="2.70.170.10">
    <property type="entry name" value="Neurotransmitter-gated ion-channel ligand-binding domain"/>
    <property type="match status" value="1"/>
</dbReference>
<evidence type="ECO:0000313" key="5">
    <source>
        <dbReference type="Proteomes" id="UP001469553"/>
    </source>
</evidence>
<dbReference type="EMBL" id="JAHRIP010048820">
    <property type="protein sequence ID" value="MEQ2300032.1"/>
    <property type="molecule type" value="Genomic_DNA"/>
</dbReference>
<protein>
    <recommendedName>
        <fullName evidence="3">Neurotransmitter-gated ion-channel ligand-binding domain-containing protein</fullName>
    </recommendedName>
</protein>